<feature type="signal peptide" evidence="1">
    <location>
        <begin position="1"/>
        <end position="29"/>
    </location>
</feature>
<feature type="chain" id="PRO_5012348371" description="ADP ribosyltransferase domain-containing protein" evidence="1">
    <location>
        <begin position="30"/>
        <end position="254"/>
    </location>
</feature>
<feature type="domain" description="ADP ribosyltransferase" evidence="2">
    <location>
        <begin position="64"/>
        <end position="252"/>
    </location>
</feature>
<evidence type="ECO:0000313" key="4">
    <source>
        <dbReference type="Proteomes" id="UP000192932"/>
    </source>
</evidence>
<dbReference type="InterPro" id="IPR016013">
    <property type="entry name" value="Binary_toxinA_clost-typ"/>
</dbReference>
<evidence type="ECO:0000256" key="1">
    <source>
        <dbReference type="SAM" id="SignalP"/>
    </source>
</evidence>
<proteinExistence type="predicted"/>
<dbReference type="Gene3D" id="3.90.176.10">
    <property type="entry name" value="Toxin ADP-ribosyltransferase, Chain A, domain 1"/>
    <property type="match status" value="1"/>
</dbReference>
<dbReference type="SUPFAM" id="SSF56399">
    <property type="entry name" value="ADP-ribosylation"/>
    <property type="match status" value="1"/>
</dbReference>
<sequence>MLKRSLGLLSTAVVTASMLFGGSGHSAYADSLSEEKDMYQVAAKESTECKKQGQYKVCETPEQAKKWGEKQYNKWKPNKNEQTVLSSYTKYAGKFNTPLRDNKGDITKIKNPNDKNNILALDSVLNRGEIPEDVILFRGDDPIAFMDDPNKLIKNGKIDKEEFNKLKEKYKGKSKTEYGYISTSLLSNTPIVSTKVFQIEFKTLAGTHGGYIEKHSSYPGQYEFLLPRNTTYIISKMELSNDEKHIKIEALVKR</sequence>
<dbReference type="Pfam" id="PF03496">
    <property type="entry name" value="ADPrib_exo_Tox"/>
    <property type="match status" value="1"/>
</dbReference>
<dbReference type="RefSeq" id="WP_085313116.1">
    <property type="nucleotide sequence ID" value="NZ_CP020744.1"/>
</dbReference>
<keyword evidence="1" id="KW-0732">Signal</keyword>
<evidence type="ECO:0000259" key="2">
    <source>
        <dbReference type="Pfam" id="PF03496"/>
    </source>
</evidence>
<protein>
    <recommendedName>
        <fullName evidence="2">ADP ribosyltransferase domain-containing protein</fullName>
    </recommendedName>
</protein>
<dbReference type="GO" id="GO:0005576">
    <property type="term" value="C:extracellular region"/>
    <property type="evidence" value="ECO:0007669"/>
    <property type="project" value="InterPro"/>
</dbReference>
<dbReference type="AlphaFoldDB" id="A0A1W6AHJ5"/>
<dbReference type="PRINTS" id="PR01390">
    <property type="entry name" value="BINARYTOXINA"/>
</dbReference>
<gene>
    <name evidence="3" type="ORF">B7492_30030</name>
</gene>
<dbReference type="InterPro" id="IPR003540">
    <property type="entry name" value="ADP-ribosyltransferase"/>
</dbReference>
<accession>A0A1W6AHJ5</accession>
<keyword evidence="3" id="KW-0614">Plasmid</keyword>
<dbReference type="EMBL" id="CP020744">
    <property type="protein sequence ID" value="ARJ25333.1"/>
    <property type="molecule type" value="Genomic_DNA"/>
</dbReference>
<dbReference type="Proteomes" id="UP000192932">
    <property type="component" value="Plasmid unnamed1"/>
</dbReference>
<evidence type="ECO:0000313" key="3">
    <source>
        <dbReference type="EMBL" id="ARJ25333.1"/>
    </source>
</evidence>
<organism evidence="3 4">
    <name type="scientific">Bacillus mycoides</name>
    <dbReference type="NCBI Taxonomy" id="1405"/>
    <lineage>
        <taxon>Bacteria</taxon>
        <taxon>Bacillati</taxon>
        <taxon>Bacillota</taxon>
        <taxon>Bacilli</taxon>
        <taxon>Bacillales</taxon>
        <taxon>Bacillaceae</taxon>
        <taxon>Bacillus</taxon>
        <taxon>Bacillus cereus group</taxon>
    </lineage>
</organism>
<reference evidence="3 4" key="1">
    <citation type="submission" date="2017-04" db="EMBL/GenBank/DDBJ databases">
        <title>The Characteristic of a Fine Plant Growth-Promoting Rhizobacteria Bacillus mycoides Gnyt1 and its Whole Genome Sequencing Analysis.</title>
        <authorList>
            <person name="Li J.H."/>
            <person name="Yao T."/>
        </authorList>
    </citation>
    <scope>NUCLEOTIDE SEQUENCE [LARGE SCALE GENOMIC DNA]</scope>
    <source>
        <strain evidence="3 4">Gnyt1</strain>
        <plasmid evidence="4">Plasmid unnamed1</plasmid>
    </source>
</reference>
<dbReference type="PROSITE" id="PS51996">
    <property type="entry name" value="TR_MART"/>
    <property type="match status" value="1"/>
</dbReference>
<geneLocation type="plasmid" evidence="3 4">
    <name>unnamed1</name>
</geneLocation>
<name>A0A1W6AHJ5_BACMY</name>